<accession>C5K915</accession>
<gene>
    <name evidence="2" type="ORF">Pmar_PMAR020369</name>
</gene>
<evidence type="ECO:0000313" key="2">
    <source>
        <dbReference type="EMBL" id="EER19028.1"/>
    </source>
</evidence>
<feature type="non-terminal residue" evidence="2">
    <location>
        <position position="108"/>
    </location>
</feature>
<proteinExistence type="predicted"/>
<evidence type="ECO:0000313" key="3">
    <source>
        <dbReference type="Proteomes" id="UP000007800"/>
    </source>
</evidence>
<dbReference type="Proteomes" id="UP000007800">
    <property type="component" value="Unassembled WGS sequence"/>
</dbReference>
<keyword evidence="3" id="KW-1185">Reference proteome</keyword>
<dbReference type="AlphaFoldDB" id="C5K915"/>
<organism evidence="3">
    <name type="scientific">Perkinsus marinus (strain ATCC 50983 / TXsc)</name>
    <dbReference type="NCBI Taxonomy" id="423536"/>
    <lineage>
        <taxon>Eukaryota</taxon>
        <taxon>Sar</taxon>
        <taxon>Alveolata</taxon>
        <taxon>Perkinsozoa</taxon>
        <taxon>Perkinsea</taxon>
        <taxon>Perkinsida</taxon>
        <taxon>Perkinsidae</taxon>
        <taxon>Perkinsus</taxon>
    </lineage>
</organism>
<name>C5K915_PERM5</name>
<dbReference type="GeneID" id="9049615"/>
<dbReference type="EMBL" id="GG671314">
    <property type="protein sequence ID" value="EER19028.1"/>
    <property type="molecule type" value="Genomic_DNA"/>
</dbReference>
<dbReference type="InParanoid" id="C5K915"/>
<sequence>MTQDGSGRKLSWGKARIAGTYKRPPRAVPKSRFKRLRGPTGVVKTCRIQEPEEKPKEGQWSGPKDFIKYLLTRDTATDEFCYMTRCEGPYDLKIVSFADIDPYDYSTI</sequence>
<protein>
    <submittedName>
        <fullName evidence="2">Uncharacterized protein</fullName>
    </submittedName>
</protein>
<feature type="region of interest" description="Disordered" evidence="1">
    <location>
        <begin position="1"/>
        <end position="28"/>
    </location>
</feature>
<evidence type="ECO:0000256" key="1">
    <source>
        <dbReference type="SAM" id="MobiDB-lite"/>
    </source>
</evidence>
<dbReference type="RefSeq" id="XP_002787232.1">
    <property type="nucleotide sequence ID" value="XM_002787186.1"/>
</dbReference>
<reference evidence="2 3" key="1">
    <citation type="submission" date="2008-07" db="EMBL/GenBank/DDBJ databases">
        <authorList>
            <person name="El-Sayed N."/>
            <person name="Caler E."/>
            <person name="Inman J."/>
            <person name="Amedeo P."/>
            <person name="Hass B."/>
            <person name="Wortman J."/>
        </authorList>
    </citation>
    <scope>NUCLEOTIDE SEQUENCE [LARGE SCALE GENOMIC DNA]</scope>
    <source>
        <strain evidence="3">ATCC 50983 / TXsc</strain>
    </source>
</reference>